<dbReference type="Pfam" id="PF19783">
    <property type="entry name" value="DUF6268"/>
    <property type="match status" value="1"/>
</dbReference>
<proteinExistence type="predicted"/>
<dbReference type="InterPro" id="IPR046235">
    <property type="entry name" value="DUF6268"/>
</dbReference>
<gene>
    <name evidence="2" type="ORF">LCGC14_0858190</name>
</gene>
<feature type="domain" description="DUF6268" evidence="1">
    <location>
        <begin position="91"/>
        <end position="292"/>
    </location>
</feature>
<accession>A0A0F9P838</accession>
<sequence length="294" mass="33311">MIFGTKFQCCFYWMVLLFLSVGHAQTPDIFRAEYMRMPRNNQGAKLSRIKLVVNYPITLKDSSNIIIGGEYNRLSYGLRREGIPEGIEGLRHLHVADLNLAYVHRYNEFWRIIGVVTPRLSSTLGAPIEKGDISFNATAGVLREKKHIDKPSILVLGIAYNSTVALRVPLPIVYYERRFHKHWSYVVGAPKSALKYHFDEKHQLQSEFILDGYYVNLQNSILVPGGGEATSISSSGSLGTFGYQYALKKSVFLYIYGGHTLFQTGVLRDKDRDDIFTLNDGPSLYMRAGFRIGL</sequence>
<evidence type="ECO:0000259" key="1">
    <source>
        <dbReference type="Pfam" id="PF19783"/>
    </source>
</evidence>
<dbReference type="AlphaFoldDB" id="A0A0F9P838"/>
<evidence type="ECO:0000313" key="2">
    <source>
        <dbReference type="EMBL" id="KKN28050.1"/>
    </source>
</evidence>
<comment type="caution">
    <text evidence="2">The sequence shown here is derived from an EMBL/GenBank/DDBJ whole genome shotgun (WGS) entry which is preliminary data.</text>
</comment>
<reference evidence="2" key="1">
    <citation type="journal article" date="2015" name="Nature">
        <title>Complex archaea that bridge the gap between prokaryotes and eukaryotes.</title>
        <authorList>
            <person name="Spang A."/>
            <person name="Saw J.H."/>
            <person name="Jorgensen S.L."/>
            <person name="Zaremba-Niedzwiedzka K."/>
            <person name="Martijn J."/>
            <person name="Lind A.E."/>
            <person name="van Eijk R."/>
            <person name="Schleper C."/>
            <person name="Guy L."/>
            <person name="Ettema T.J."/>
        </authorList>
    </citation>
    <scope>NUCLEOTIDE SEQUENCE</scope>
</reference>
<dbReference type="EMBL" id="LAZR01002593">
    <property type="protein sequence ID" value="KKN28050.1"/>
    <property type="molecule type" value="Genomic_DNA"/>
</dbReference>
<name>A0A0F9P838_9ZZZZ</name>
<organism evidence="2">
    <name type="scientific">marine sediment metagenome</name>
    <dbReference type="NCBI Taxonomy" id="412755"/>
    <lineage>
        <taxon>unclassified sequences</taxon>
        <taxon>metagenomes</taxon>
        <taxon>ecological metagenomes</taxon>
    </lineage>
</organism>
<protein>
    <recommendedName>
        <fullName evidence="1">DUF6268 domain-containing protein</fullName>
    </recommendedName>
</protein>